<dbReference type="Gene3D" id="1.10.10.60">
    <property type="entry name" value="Homeodomain-like"/>
    <property type="match status" value="1"/>
</dbReference>
<dbReference type="AlphaFoldDB" id="A0AAE8MB89"/>
<protein>
    <submittedName>
        <fullName evidence="1">Uncharacterized protein</fullName>
    </submittedName>
</protein>
<dbReference type="EMBL" id="ONZP01000235">
    <property type="protein sequence ID" value="SPJ78650.1"/>
    <property type="molecule type" value="Genomic_DNA"/>
</dbReference>
<name>A0AAE8MB89_9HYPO</name>
<evidence type="ECO:0000313" key="2">
    <source>
        <dbReference type="Proteomes" id="UP001187734"/>
    </source>
</evidence>
<proteinExistence type="predicted"/>
<reference evidence="1" key="1">
    <citation type="submission" date="2018-03" db="EMBL/GenBank/DDBJ databases">
        <authorList>
            <person name="Guldener U."/>
        </authorList>
    </citation>
    <scope>NUCLEOTIDE SEQUENCE</scope>
</reference>
<sequence length="199" mass="22033">MSANLDMYLVLPHYDDDDFSFGLNNSSTMTTPSPASRQLPHCLPAKDGTHFSREAVQTLKNWLSSHSDHPYPEEEEKEMRQRSGTLGLPPLMFATTGPAPSIFPTVLPLKYLLAITPRPSRPTRPLDGHIESFSPRYDRPSRVFYSRKPESGLVSFVEAEIACGAGFPTDEALKLRGREVLGSDKTAADDPSLLGIFKI</sequence>
<keyword evidence="2" id="KW-1185">Reference proteome</keyword>
<accession>A0AAE8MB89</accession>
<evidence type="ECO:0000313" key="1">
    <source>
        <dbReference type="EMBL" id="SPJ78650.1"/>
    </source>
</evidence>
<comment type="caution">
    <text evidence="1">The sequence shown here is derived from an EMBL/GenBank/DDBJ whole genome shotgun (WGS) entry which is preliminary data.</text>
</comment>
<organism evidence="1 2">
    <name type="scientific">Fusarium torulosum</name>
    <dbReference type="NCBI Taxonomy" id="33205"/>
    <lineage>
        <taxon>Eukaryota</taxon>
        <taxon>Fungi</taxon>
        <taxon>Dikarya</taxon>
        <taxon>Ascomycota</taxon>
        <taxon>Pezizomycotina</taxon>
        <taxon>Sordariomycetes</taxon>
        <taxon>Hypocreomycetidae</taxon>
        <taxon>Hypocreales</taxon>
        <taxon>Nectriaceae</taxon>
        <taxon>Fusarium</taxon>
    </lineage>
</organism>
<dbReference type="Proteomes" id="UP001187734">
    <property type="component" value="Unassembled WGS sequence"/>
</dbReference>
<gene>
    <name evidence="1" type="ORF">FTOL_07040</name>
</gene>